<sequence>MQDATTVATFPGQDGVANVAKGRGKTAHRRAIESMTYHDAGSHLTDHRVSRHLKTMISTESFVAGFAYGGTTVLVGQPMDTLKTLQQTSASSRSLAGTASELYRTAGLRGFYRGGLPLLIGGGLMRSAQFGVYSSAMATIQSNYGPADPSSQYWFGCVNPQVVAAGFCGGIGRGLVEGPFEMAKVRNQVVSGWRFGDAFQGFGTTMFRNSLLFAGFVIYMDVLKQQLDQRDMKWTPFITAGLCANAAWATIWPLDVVKTRRQSGRYDGRNVLWLLRDALRKGDMYRGMGVGLARSFIANGASMEVYAVVERELKGRI</sequence>
<gene>
    <name evidence="11" type="ORF">THAOC_17089</name>
</gene>
<evidence type="ECO:0000256" key="4">
    <source>
        <dbReference type="ARBA" id="ARBA00022692"/>
    </source>
</evidence>
<comment type="caution">
    <text evidence="11">The sequence shown here is derived from an EMBL/GenBank/DDBJ whole genome shotgun (WGS) entry which is preliminary data.</text>
</comment>
<keyword evidence="8 9" id="KW-0472">Membrane</keyword>
<organism evidence="11 12">
    <name type="scientific">Thalassiosira oceanica</name>
    <name type="common">Marine diatom</name>
    <dbReference type="NCBI Taxonomy" id="159749"/>
    <lineage>
        <taxon>Eukaryota</taxon>
        <taxon>Sar</taxon>
        <taxon>Stramenopiles</taxon>
        <taxon>Ochrophyta</taxon>
        <taxon>Bacillariophyta</taxon>
        <taxon>Coscinodiscophyceae</taxon>
        <taxon>Thalassiosirophycidae</taxon>
        <taxon>Thalassiosirales</taxon>
        <taxon>Thalassiosiraceae</taxon>
        <taxon>Thalassiosira</taxon>
    </lineage>
</organism>
<name>K0SVQ4_THAOC</name>
<evidence type="ECO:0000256" key="2">
    <source>
        <dbReference type="ARBA" id="ARBA00006375"/>
    </source>
</evidence>
<evidence type="ECO:0000256" key="1">
    <source>
        <dbReference type="ARBA" id="ARBA00004225"/>
    </source>
</evidence>
<dbReference type="PROSITE" id="PS50920">
    <property type="entry name" value="SOLCAR"/>
    <property type="match status" value="1"/>
</dbReference>
<protein>
    <recommendedName>
        <fullName evidence="13">Mitochondrial carrier protein</fullName>
    </recommendedName>
</protein>
<dbReference type="EMBL" id="AGNL01018982">
    <property type="protein sequence ID" value="EJK62302.1"/>
    <property type="molecule type" value="Genomic_DNA"/>
</dbReference>
<evidence type="ECO:0000313" key="11">
    <source>
        <dbReference type="EMBL" id="EJK62302.1"/>
    </source>
</evidence>
<keyword evidence="12" id="KW-1185">Reference proteome</keyword>
<dbReference type="OrthoDB" id="193856at2759"/>
<evidence type="ECO:0000256" key="8">
    <source>
        <dbReference type="ARBA" id="ARBA00023136"/>
    </source>
</evidence>
<keyword evidence="4 9" id="KW-0812">Transmembrane</keyword>
<proteinExistence type="inferred from homology"/>
<dbReference type="PANTHER" id="PTHR45624:SF58">
    <property type="entry name" value="CARRIER PROTEIN, PUTATIVE-RELATED"/>
    <property type="match status" value="1"/>
</dbReference>
<evidence type="ECO:0000256" key="3">
    <source>
        <dbReference type="ARBA" id="ARBA00022448"/>
    </source>
</evidence>
<accession>K0SVQ4</accession>
<keyword evidence="5" id="KW-0677">Repeat</keyword>
<dbReference type="Proteomes" id="UP000266841">
    <property type="component" value="Unassembled WGS sequence"/>
</dbReference>
<dbReference type="InterPro" id="IPR023395">
    <property type="entry name" value="MCP_dom_sf"/>
</dbReference>
<evidence type="ECO:0000256" key="9">
    <source>
        <dbReference type="PROSITE-ProRule" id="PRU00282"/>
    </source>
</evidence>
<dbReference type="eggNOG" id="KOG0758">
    <property type="taxonomic scope" value="Eukaryota"/>
</dbReference>
<dbReference type="Gene3D" id="1.50.40.10">
    <property type="entry name" value="Mitochondrial carrier domain"/>
    <property type="match status" value="2"/>
</dbReference>
<comment type="subcellular location">
    <subcellularLocation>
        <location evidence="1">Mitochondrion membrane</location>
        <topology evidence="1">Multi-pass membrane protein</topology>
    </subcellularLocation>
</comment>
<dbReference type="GO" id="GO:0000064">
    <property type="term" value="F:L-ornithine transmembrane transporter activity"/>
    <property type="evidence" value="ECO:0007669"/>
    <property type="project" value="TreeGrafter"/>
</dbReference>
<dbReference type="InterPro" id="IPR018108">
    <property type="entry name" value="MCP_transmembrane"/>
</dbReference>
<dbReference type="PANTHER" id="PTHR45624">
    <property type="entry name" value="MITOCHONDRIAL BASIC AMINO ACIDS TRANSPORTER-RELATED"/>
    <property type="match status" value="1"/>
</dbReference>
<evidence type="ECO:0000256" key="5">
    <source>
        <dbReference type="ARBA" id="ARBA00022737"/>
    </source>
</evidence>
<dbReference type="InterPro" id="IPR050567">
    <property type="entry name" value="Mitochondrial_Carrier"/>
</dbReference>
<dbReference type="SUPFAM" id="SSF103506">
    <property type="entry name" value="Mitochondrial carrier"/>
    <property type="match status" value="1"/>
</dbReference>
<dbReference type="Pfam" id="PF00153">
    <property type="entry name" value="Mito_carr"/>
    <property type="match status" value="2"/>
</dbReference>
<keyword evidence="7" id="KW-0496">Mitochondrion</keyword>
<evidence type="ECO:0000256" key="7">
    <source>
        <dbReference type="ARBA" id="ARBA00023128"/>
    </source>
</evidence>
<keyword evidence="3 10" id="KW-0813">Transport</keyword>
<dbReference type="OMA" id="FESCSMY"/>
<evidence type="ECO:0000256" key="10">
    <source>
        <dbReference type="RuleBase" id="RU000488"/>
    </source>
</evidence>
<evidence type="ECO:0000313" key="12">
    <source>
        <dbReference type="Proteomes" id="UP000266841"/>
    </source>
</evidence>
<feature type="repeat" description="Solcar" evidence="9">
    <location>
        <begin position="56"/>
        <end position="139"/>
    </location>
</feature>
<dbReference type="GO" id="GO:1990575">
    <property type="term" value="P:mitochondrial L-ornithine transmembrane transport"/>
    <property type="evidence" value="ECO:0007669"/>
    <property type="project" value="TreeGrafter"/>
</dbReference>
<keyword evidence="6" id="KW-1133">Transmembrane helix</keyword>
<dbReference type="AlphaFoldDB" id="K0SVQ4"/>
<dbReference type="GO" id="GO:0031966">
    <property type="term" value="C:mitochondrial membrane"/>
    <property type="evidence" value="ECO:0007669"/>
    <property type="project" value="UniProtKB-SubCell"/>
</dbReference>
<evidence type="ECO:0008006" key="13">
    <source>
        <dbReference type="Google" id="ProtNLM"/>
    </source>
</evidence>
<reference evidence="11 12" key="1">
    <citation type="journal article" date="2012" name="Genome Biol.">
        <title>Genome and low-iron response of an oceanic diatom adapted to chronic iron limitation.</title>
        <authorList>
            <person name="Lommer M."/>
            <person name="Specht M."/>
            <person name="Roy A.S."/>
            <person name="Kraemer L."/>
            <person name="Andreson R."/>
            <person name="Gutowska M.A."/>
            <person name="Wolf J."/>
            <person name="Bergner S.V."/>
            <person name="Schilhabel M.B."/>
            <person name="Klostermeier U.C."/>
            <person name="Beiko R.G."/>
            <person name="Rosenstiel P."/>
            <person name="Hippler M."/>
            <person name="Laroche J."/>
        </authorList>
    </citation>
    <scope>NUCLEOTIDE SEQUENCE [LARGE SCALE GENOMIC DNA]</scope>
    <source>
        <strain evidence="11 12">CCMP1005</strain>
    </source>
</reference>
<comment type="similarity">
    <text evidence="2 10">Belongs to the mitochondrial carrier (TC 2.A.29) family.</text>
</comment>
<evidence type="ECO:0000256" key="6">
    <source>
        <dbReference type="ARBA" id="ARBA00022989"/>
    </source>
</evidence>